<reference evidence="1 2" key="1">
    <citation type="journal article" date="2019" name="Sci. Rep.">
        <title>Orb-weaving spider Araneus ventricosus genome elucidates the spidroin gene catalogue.</title>
        <authorList>
            <person name="Kono N."/>
            <person name="Nakamura H."/>
            <person name="Ohtoshi R."/>
            <person name="Moran D.A.P."/>
            <person name="Shinohara A."/>
            <person name="Yoshida Y."/>
            <person name="Fujiwara M."/>
            <person name="Mori M."/>
            <person name="Tomita M."/>
            <person name="Arakawa K."/>
        </authorList>
    </citation>
    <scope>NUCLEOTIDE SEQUENCE [LARGE SCALE GENOMIC DNA]</scope>
</reference>
<protein>
    <submittedName>
        <fullName evidence="1">Uncharacterized protein</fullName>
    </submittedName>
</protein>
<accession>A0A4Y2G6G1</accession>
<evidence type="ECO:0000313" key="1">
    <source>
        <dbReference type="EMBL" id="GBM48356.1"/>
    </source>
</evidence>
<proteinExistence type="predicted"/>
<comment type="caution">
    <text evidence="1">The sequence shown here is derived from an EMBL/GenBank/DDBJ whole genome shotgun (WGS) entry which is preliminary data.</text>
</comment>
<gene>
    <name evidence="1" type="ORF">AVEN_37806_1</name>
</gene>
<sequence length="126" mass="14270">MASGPLKQKTVWAPRKCGREKKNSFSIVRFSKANKLLGIYYRRNSTRRTAGGRIPTQDAYAITTACRNCTEVSVQSNSFDLLIISRCFSRMLQPSNKPLGHWNRVPLLCKVQPQYSLRFLVGFGSP</sequence>
<dbReference type="Proteomes" id="UP000499080">
    <property type="component" value="Unassembled WGS sequence"/>
</dbReference>
<evidence type="ECO:0000313" key="2">
    <source>
        <dbReference type="Proteomes" id="UP000499080"/>
    </source>
</evidence>
<dbReference type="AlphaFoldDB" id="A0A4Y2G6G1"/>
<organism evidence="1 2">
    <name type="scientific">Araneus ventricosus</name>
    <name type="common">Orbweaver spider</name>
    <name type="synonym">Epeira ventricosa</name>
    <dbReference type="NCBI Taxonomy" id="182803"/>
    <lineage>
        <taxon>Eukaryota</taxon>
        <taxon>Metazoa</taxon>
        <taxon>Ecdysozoa</taxon>
        <taxon>Arthropoda</taxon>
        <taxon>Chelicerata</taxon>
        <taxon>Arachnida</taxon>
        <taxon>Araneae</taxon>
        <taxon>Araneomorphae</taxon>
        <taxon>Entelegynae</taxon>
        <taxon>Araneoidea</taxon>
        <taxon>Araneidae</taxon>
        <taxon>Araneus</taxon>
    </lineage>
</organism>
<keyword evidence="2" id="KW-1185">Reference proteome</keyword>
<name>A0A4Y2G6G1_ARAVE</name>
<dbReference type="EMBL" id="BGPR01001212">
    <property type="protein sequence ID" value="GBM48356.1"/>
    <property type="molecule type" value="Genomic_DNA"/>
</dbReference>